<reference evidence="2 7" key="3">
    <citation type="submission" date="2020-06" db="EMBL/GenBank/DDBJ databases">
        <title>Whole-genome sequencing of blaNDM-5 positive Escherichia coli isolated from a Japanese patient with no history of travel abroad.</title>
        <authorList>
            <person name="Ito Y."/>
            <person name="Aoki K."/>
            <person name="Nakayama N."/>
            <person name="Ohtsuka M."/>
            <person name="Ota M."/>
            <person name="Kaneko N."/>
            <person name="Yoshida M."/>
            <person name="Ishii Y."/>
            <person name="Tateda K."/>
            <person name="Matsuse H."/>
        </authorList>
    </citation>
    <scope>NUCLEOTIDE SEQUENCE [LARGE SCALE GENOMIC DNA]</scope>
    <source>
        <strain evidence="2 7">TUM18780</strain>
    </source>
</reference>
<dbReference type="EMBL" id="AASFZR010000024">
    <property type="protein sequence ID" value="EFB4532737.1"/>
    <property type="molecule type" value="Genomic_DNA"/>
</dbReference>
<evidence type="ECO:0000313" key="7">
    <source>
        <dbReference type="Proteomes" id="UP000509260"/>
    </source>
</evidence>
<dbReference type="Proteomes" id="UP000509260">
    <property type="component" value="Chromosome"/>
</dbReference>
<reference evidence="3 8" key="2">
    <citation type="submission" date="2018-08" db="EMBL/GenBank/DDBJ databases">
        <authorList>
            <consortium name="NARMS: The National Antimicrobial Resistance Monitoring System"/>
        </authorList>
    </citation>
    <scope>NUCLEOTIDE SEQUENCE [LARGE SCALE GENOMIC DNA]</scope>
    <source>
        <strain evidence="3 8">FSIS11706358</strain>
    </source>
</reference>
<name>A0A0Q2ZZG5_ECOLX</name>
<sequence>MKNIITILMIAVISFFTANVSANNAVPLPTNLTDVTDGTEFWCQGTDTIDGGCEYLGTSKDMQYGLVHAMGGTACWDGLYGVINFYTGKAQTIKYNNNQSCEGNITASFVTLKNGKPGVKLYDNTIHKVVGLDEIKF</sequence>
<evidence type="ECO:0000313" key="3">
    <source>
        <dbReference type="EMBL" id="EFB4532737.1"/>
    </source>
</evidence>
<accession>A0A0Q2ZZG5</accession>
<dbReference type="Proteomes" id="UP000184277">
    <property type="component" value="Unassembled WGS sequence"/>
</dbReference>
<evidence type="ECO:0000313" key="8">
    <source>
        <dbReference type="Proteomes" id="UP000542214"/>
    </source>
</evidence>
<dbReference type="Proteomes" id="UP001223829">
    <property type="component" value="Unassembled WGS sequence"/>
</dbReference>
<evidence type="ECO:0000313" key="5">
    <source>
        <dbReference type="EMBL" id="OJR56903.1"/>
    </source>
</evidence>
<evidence type="ECO:0000313" key="4">
    <source>
        <dbReference type="EMBL" id="MDK2695173.1"/>
    </source>
</evidence>
<dbReference type="AlphaFoldDB" id="A0A0Q2ZZG5"/>
<dbReference type="Proteomes" id="UP000542214">
    <property type="component" value="Unassembled WGS sequence"/>
</dbReference>
<organism evidence="3 8">
    <name type="scientific">Escherichia coli</name>
    <dbReference type="NCBI Taxonomy" id="562"/>
    <lineage>
        <taxon>Bacteria</taxon>
        <taxon>Pseudomonadati</taxon>
        <taxon>Pseudomonadota</taxon>
        <taxon>Gammaproteobacteria</taxon>
        <taxon>Enterobacterales</taxon>
        <taxon>Enterobacteriaceae</taxon>
        <taxon>Escherichia</taxon>
    </lineage>
</organism>
<feature type="chain" id="PRO_5010627889" evidence="1">
    <location>
        <begin position="23"/>
        <end position="137"/>
    </location>
</feature>
<gene>
    <name evidence="5" type="ORF">BK383_02505</name>
    <name evidence="3" type="ORF">C0P57_001976</name>
    <name evidence="4" type="ORF">QO046_12375</name>
    <name evidence="2" type="ORF">TUM18780_27500</name>
</gene>
<keyword evidence="1" id="KW-0732">Signal</keyword>
<evidence type="ECO:0000256" key="1">
    <source>
        <dbReference type="SAM" id="SignalP"/>
    </source>
</evidence>
<dbReference type="EMBL" id="MOKI01000002">
    <property type="protein sequence ID" value="OJR56903.1"/>
    <property type="molecule type" value="Genomic_DNA"/>
</dbReference>
<reference evidence="4" key="4">
    <citation type="submission" date="2023-05" db="EMBL/GenBank/DDBJ databases">
        <title>Efficient inhibition of multidrug-resistant Escherichia coli by a new antibiotic combination.</title>
        <authorList>
            <person name="Lin T."/>
        </authorList>
    </citation>
    <scope>NUCLEOTIDE SEQUENCE</scope>
    <source>
        <strain evidence="4">YmmD45</strain>
    </source>
</reference>
<proteinExistence type="predicted"/>
<feature type="signal peptide" evidence="1">
    <location>
        <begin position="1"/>
        <end position="22"/>
    </location>
</feature>
<evidence type="ECO:0000313" key="2">
    <source>
        <dbReference type="EMBL" id="BCG37588.1"/>
    </source>
</evidence>
<evidence type="ECO:0000313" key="6">
    <source>
        <dbReference type="Proteomes" id="UP000184277"/>
    </source>
</evidence>
<reference evidence="5 6" key="1">
    <citation type="submission" date="2016-10" db="EMBL/GenBank/DDBJ databases">
        <title>Comprehensive resistome analysis reveals the prevalence of NDM and MCR-1 in Chinese poultry production.</title>
        <authorList>
            <person name="Wang Y."/>
            <person name="Zhang R."/>
            <person name="Li J."/>
            <person name="Wu Z."/>
            <person name="Wenjuan Y."/>
            <person name="Schwarz S."/>
            <person name="Tyrrell J."/>
            <person name="Zheng Y."/>
            <person name="Wang S."/>
            <person name="Shen Z."/>
            <person name="Liu Z."/>
            <person name="Lei L."/>
            <person name="Li M."/>
            <person name="Zhang Q."/>
            <person name="Wu C."/>
            <person name="Zhang Q."/>
            <person name="Wu Y."/>
            <person name="Walsh T."/>
            <person name="Shen J."/>
        </authorList>
    </citation>
    <scope>NUCLEOTIDE SEQUENCE [LARGE SCALE GENOMIC DNA]</scope>
    <source>
        <strain evidence="5 6">570</strain>
    </source>
</reference>
<dbReference type="EMBL" id="JASMQD010000001">
    <property type="protein sequence ID" value="MDK2695173.1"/>
    <property type="molecule type" value="Genomic_DNA"/>
</dbReference>
<dbReference type="EMBL" id="AP023197">
    <property type="protein sequence ID" value="BCG37588.1"/>
    <property type="molecule type" value="Genomic_DNA"/>
</dbReference>
<dbReference type="RefSeq" id="WP_000789536.1">
    <property type="nucleotide sequence ID" value="NZ_AP022540.1"/>
</dbReference>
<protein>
    <submittedName>
        <fullName evidence="3">Uncharacterized protein</fullName>
    </submittedName>
</protein>